<protein>
    <submittedName>
        <fullName evidence="1">15091_t:CDS:1</fullName>
    </submittedName>
</protein>
<dbReference type="Proteomes" id="UP000789702">
    <property type="component" value="Unassembled WGS sequence"/>
</dbReference>
<evidence type="ECO:0000313" key="1">
    <source>
        <dbReference type="EMBL" id="CAG8461895.1"/>
    </source>
</evidence>
<reference evidence="1" key="1">
    <citation type="submission" date="2021-06" db="EMBL/GenBank/DDBJ databases">
        <authorList>
            <person name="Kallberg Y."/>
            <person name="Tangrot J."/>
            <person name="Rosling A."/>
        </authorList>
    </citation>
    <scope>NUCLEOTIDE SEQUENCE</scope>
    <source>
        <strain evidence="1">IL203A</strain>
    </source>
</reference>
<comment type="caution">
    <text evidence="1">The sequence shown here is derived from an EMBL/GenBank/DDBJ whole genome shotgun (WGS) entry which is preliminary data.</text>
</comment>
<accession>A0ACA9KAA1</accession>
<name>A0ACA9KAA1_9GLOM</name>
<dbReference type="EMBL" id="CAJVPU010000777">
    <property type="protein sequence ID" value="CAG8461895.1"/>
    <property type="molecule type" value="Genomic_DNA"/>
</dbReference>
<proteinExistence type="predicted"/>
<keyword evidence="2" id="KW-1185">Reference proteome</keyword>
<evidence type="ECO:0000313" key="2">
    <source>
        <dbReference type="Proteomes" id="UP000789702"/>
    </source>
</evidence>
<organism evidence="1 2">
    <name type="scientific">Dentiscutata heterogama</name>
    <dbReference type="NCBI Taxonomy" id="1316150"/>
    <lineage>
        <taxon>Eukaryota</taxon>
        <taxon>Fungi</taxon>
        <taxon>Fungi incertae sedis</taxon>
        <taxon>Mucoromycota</taxon>
        <taxon>Glomeromycotina</taxon>
        <taxon>Glomeromycetes</taxon>
        <taxon>Diversisporales</taxon>
        <taxon>Gigasporaceae</taxon>
        <taxon>Dentiscutata</taxon>
    </lineage>
</organism>
<sequence length="369" mass="42006">MDESRAEKLSEKRRKTHENNSKLKDEDGDKENMDPTRQTNKMENNTLKDKEIMVNSWFNMAEMERAQKGAPILEKQLGSKDDLESPKPQNVNSSLELEESTNTKGVQSVEPALGAKPHYTRGKRTHLELVFSSEDKQQYYAKEDETNPNGNDTVKEQNNEDSKESDGLVQDTLVGDDIEMLSQEGESLETMLEKDRNEENQQEIQDNMLQQVEANAGIHQDMPVEQVDLKETNHQAQKSTDDTGTNPLNLAHEPVQTQLQGRNVEVQEDDGFTMVTHKKLRTKKNIYSHDSRSRPYVNNRPSRDGPWKRIGGSINQDVDKWPWEPEDIKVANVPGNEYTVQKGAAFLKNKSLLMAIQKQENDSGVNSDL</sequence>
<gene>
    <name evidence="1" type="ORF">DHETER_LOCUS1322</name>
</gene>